<dbReference type="AlphaFoldDB" id="A0A1T5IDE5"/>
<dbReference type="PANTHER" id="PTHR43537:SF24">
    <property type="entry name" value="GLUCONATE OPERON TRANSCRIPTIONAL REPRESSOR"/>
    <property type="match status" value="1"/>
</dbReference>
<evidence type="ECO:0000256" key="3">
    <source>
        <dbReference type="ARBA" id="ARBA00023163"/>
    </source>
</evidence>
<dbReference type="SMART" id="SM00895">
    <property type="entry name" value="FCD"/>
    <property type="match status" value="1"/>
</dbReference>
<gene>
    <name evidence="5" type="ORF">SAMN02194393_00244</name>
</gene>
<protein>
    <submittedName>
        <fullName evidence="5">DNA-binding transcriptional regulator, GntR family</fullName>
    </submittedName>
</protein>
<dbReference type="PROSITE" id="PS50949">
    <property type="entry name" value="HTH_GNTR"/>
    <property type="match status" value="1"/>
</dbReference>
<keyword evidence="6" id="KW-1185">Reference proteome</keyword>
<keyword evidence="3" id="KW-0804">Transcription</keyword>
<evidence type="ECO:0000259" key="4">
    <source>
        <dbReference type="PROSITE" id="PS50949"/>
    </source>
</evidence>
<dbReference type="InterPro" id="IPR036390">
    <property type="entry name" value="WH_DNA-bd_sf"/>
</dbReference>
<evidence type="ECO:0000256" key="1">
    <source>
        <dbReference type="ARBA" id="ARBA00023015"/>
    </source>
</evidence>
<dbReference type="Gene3D" id="1.20.120.530">
    <property type="entry name" value="GntR ligand-binding domain-like"/>
    <property type="match status" value="1"/>
</dbReference>
<dbReference type="OrthoDB" id="5449at2"/>
<dbReference type="Pfam" id="PF07729">
    <property type="entry name" value="FCD"/>
    <property type="match status" value="1"/>
</dbReference>
<keyword evidence="1" id="KW-0805">Transcription regulation</keyword>
<dbReference type="EMBL" id="FUZT01000001">
    <property type="protein sequence ID" value="SKC37090.1"/>
    <property type="molecule type" value="Genomic_DNA"/>
</dbReference>
<evidence type="ECO:0000256" key="2">
    <source>
        <dbReference type="ARBA" id="ARBA00023125"/>
    </source>
</evidence>
<evidence type="ECO:0000313" key="5">
    <source>
        <dbReference type="EMBL" id="SKC37090.1"/>
    </source>
</evidence>
<dbReference type="Pfam" id="PF00392">
    <property type="entry name" value="GntR"/>
    <property type="match status" value="1"/>
</dbReference>
<sequence length="207" mass="24880">MKKSNDMTKVEMVYKEVKNNIINCKYEIDEVINEKVIAKKYGISKTPVREAFTILVQEGYLVKYPRLGYYVKELKLKEYYQIVQLRFILESGVIRYVISSVGDEEIESLNEKLTEKWVKYEDYYKVNMDFHLSVAKLLKNEYITDSLIRVFQLNNRNMSKEYYKKVNGDIHKNHRKLVELLKKRDEEGAIKILRSELYRTDDKLTWY</sequence>
<dbReference type="InterPro" id="IPR036388">
    <property type="entry name" value="WH-like_DNA-bd_sf"/>
</dbReference>
<evidence type="ECO:0000313" key="6">
    <source>
        <dbReference type="Proteomes" id="UP000190285"/>
    </source>
</evidence>
<dbReference type="SUPFAM" id="SSF46785">
    <property type="entry name" value="Winged helix' DNA-binding domain"/>
    <property type="match status" value="1"/>
</dbReference>
<dbReference type="SMART" id="SM00345">
    <property type="entry name" value="HTH_GNTR"/>
    <property type="match status" value="1"/>
</dbReference>
<dbReference type="InterPro" id="IPR008920">
    <property type="entry name" value="TF_FadR/GntR_C"/>
</dbReference>
<keyword evidence="2 5" id="KW-0238">DNA-binding</keyword>
<dbReference type="InterPro" id="IPR011711">
    <property type="entry name" value="GntR_C"/>
</dbReference>
<proteinExistence type="predicted"/>
<name>A0A1T5IDE5_9FIRM</name>
<dbReference type="Gene3D" id="1.10.10.10">
    <property type="entry name" value="Winged helix-like DNA-binding domain superfamily/Winged helix DNA-binding domain"/>
    <property type="match status" value="1"/>
</dbReference>
<dbReference type="SUPFAM" id="SSF48008">
    <property type="entry name" value="GntR ligand-binding domain-like"/>
    <property type="match status" value="1"/>
</dbReference>
<organism evidence="5 6">
    <name type="scientific">Maledivibacter halophilus</name>
    <dbReference type="NCBI Taxonomy" id="36842"/>
    <lineage>
        <taxon>Bacteria</taxon>
        <taxon>Bacillati</taxon>
        <taxon>Bacillota</taxon>
        <taxon>Clostridia</taxon>
        <taxon>Peptostreptococcales</taxon>
        <taxon>Caminicellaceae</taxon>
        <taxon>Maledivibacter</taxon>
    </lineage>
</organism>
<dbReference type="RefSeq" id="WP_079488724.1">
    <property type="nucleotide sequence ID" value="NZ_FUZT01000001.1"/>
</dbReference>
<dbReference type="GO" id="GO:0003677">
    <property type="term" value="F:DNA binding"/>
    <property type="evidence" value="ECO:0007669"/>
    <property type="project" value="UniProtKB-KW"/>
</dbReference>
<feature type="domain" description="HTH gntR-type" evidence="4">
    <location>
        <begin position="7"/>
        <end position="74"/>
    </location>
</feature>
<accession>A0A1T5IDE5</accession>
<dbReference type="STRING" id="36842.SAMN02194393_00244"/>
<dbReference type="PANTHER" id="PTHR43537">
    <property type="entry name" value="TRANSCRIPTIONAL REGULATOR, GNTR FAMILY"/>
    <property type="match status" value="1"/>
</dbReference>
<reference evidence="5 6" key="1">
    <citation type="submission" date="2017-02" db="EMBL/GenBank/DDBJ databases">
        <authorList>
            <person name="Peterson S.W."/>
        </authorList>
    </citation>
    <scope>NUCLEOTIDE SEQUENCE [LARGE SCALE GENOMIC DNA]</scope>
    <source>
        <strain evidence="5 6">M1</strain>
    </source>
</reference>
<dbReference type="GO" id="GO:0003700">
    <property type="term" value="F:DNA-binding transcription factor activity"/>
    <property type="evidence" value="ECO:0007669"/>
    <property type="project" value="InterPro"/>
</dbReference>
<dbReference type="InterPro" id="IPR000524">
    <property type="entry name" value="Tscrpt_reg_HTH_GntR"/>
</dbReference>
<dbReference type="Proteomes" id="UP000190285">
    <property type="component" value="Unassembled WGS sequence"/>
</dbReference>